<gene>
    <name evidence="1" type="ORF">FMOSSE_LOCUS14017</name>
</gene>
<dbReference type="EMBL" id="CAJVPP010009563">
    <property type="protein sequence ID" value="CAG8705545.1"/>
    <property type="molecule type" value="Genomic_DNA"/>
</dbReference>
<dbReference type="AlphaFoldDB" id="A0A9N9N6Q4"/>
<protein>
    <submittedName>
        <fullName evidence="1">1757_t:CDS:1</fullName>
    </submittedName>
</protein>
<sequence length="174" mass="20366">MVDPKIQSAHANISKRKIVSFSEKLTSSLPNDLEELTNLPLPNDLIFHLEDFVDISNEKPQESHEERYPFLYRINLPKTFKHPNGKKIKVAVICCFCDIPAIRKLCGYISAKVACYRCFKHADYDDNNQLNFGGLDDMNDWFKERDTKEIRNNTSEWKNCRTEEERQKHLSNTL</sequence>
<dbReference type="Proteomes" id="UP000789375">
    <property type="component" value="Unassembled WGS sequence"/>
</dbReference>
<keyword evidence="2" id="KW-1185">Reference proteome</keyword>
<proteinExistence type="predicted"/>
<feature type="non-terminal residue" evidence="1">
    <location>
        <position position="174"/>
    </location>
</feature>
<comment type="caution">
    <text evidence="1">The sequence shown here is derived from an EMBL/GenBank/DDBJ whole genome shotgun (WGS) entry which is preliminary data.</text>
</comment>
<accession>A0A9N9N6Q4</accession>
<name>A0A9N9N6Q4_FUNMO</name>
<organism evidence="1 2">
    <name type="scientific">Funneliformis mosseae</name>
    <name type="common">Endomycorrhizal fungus</name>
    <name type="synonym">Glomus mosseae</name>
    <dbReference type="NCBI Taxonomy" id="27381"/>
    <lineage>
        <taxon>Eukaryota</taxon>
        <taxon>Fungi</taxon>
        <taxon>Fungi incertae sedis</taxon>
        <taxon>Mucoromycota</taxon>
        <taxon>Glomeromycotina</taxon>
        <taxon>Glomeromycetes</taxon>
        <taxon>Glomerales</taxon>
        <taxon>Glomeraceae</taxon>
        <taxon>Funneliformis</taxon>
    </lineage>
</organism>
<evidence type="ECO:0000313" key="2">
    <source>
        <dbReference type="Proteomes" id="UP000789375"/>
    </source>
</evidence>
<evidence type="ECO:0000313" key="1">
    <source>
        <dbReference type="EMBL" id="CAG8705545.1"/>
    </source>
</evidence>
<reference evidence="1" key="1">
    <citation type="submission" date="2021-06" db="EMBL/GenBank/DDBJ databases">
        <authorList>
            <person name="Kallberg Y."/>
            <person name="Tangrot J."/>
            <person name="Rosling A."/>
        </authorList>
    </citation>
    <scope>NUCLEOTIDE SEQUENCE</scope>
    <source>
        <strain evidence="1">87-6 pot B 2015</strain>
    </source>
</reference>